<evidence type="ECO:0000256" key="1">
    <source>
        <dbReference type="SAM" id="MobiDB-lite"/>
    </source>
</evidence>
<dbReference type="Proteomes" id="UP001391051">
    <property type="component" value="Unassembled WGS sequence"/>
</dbReference>
<accession>A0ABR1QJK0</accession>
<name>A0ABR1QJK0_9PEZI</name>
<comment type="caution">
    <text evidence="2">The sequence shown here is derived from an EMBL/GenBank/DDBJ whole genome shotgun (WGS) entry which is preliminary data.</text>
</comment>
<protein>
    <submittedName>
        <fullName evidence="2">Uncharacterized protein</fullName>
    </submittedName>
</protein>
<reference evidence="2 3" key="1">
    <citation type="submission" date="2023-01" db="EMBL/GenBank/DDBJ databases">
        <title>Analysis of 21 Apiospora genomes using comparative genomics revels a genus with tremendous synthesis potential of carbohydrate active enzymes and secondary metabolites.</title>
        <authorList>
            <person name="Sorensen T."/>
        </authorList>
    </citation>
    <scope>NUCLEOTIDE SEQUENCE [LARGE SCALE GENOMIC DNA]</scope>
    <source>
        <strain evidence="2 3">CBS 24483</strain>
    </source>
</reference>
<proteinExistence type="predicted"/>
<dbReference type="RefSeq" id="XP_066702224.1">
    <property type="nucleotide sequence ID" value="XM_066842362.1"/>
</dbReference>
<evidence type="ECO:0000313" key="2">
    <source>
        <dbReference type="EMBL" id="KAK7956918.1"/>
    </source>
</evidence>
<dbReference type="EMBL" id="JAQQWE010000004">
    <property type="protein sequence ID" value="KAK7956918.1"/>
    <property type="molecule type" value="Genomic_DNA"/>
</dbReference>
<dbReference type="GeneID" id="92075424"/>
<keyword evidence="3" id="KW-1185">Reference proteome</keyword>
<feature type="region of interest" description="Disordered" evidence="1">
    <location>
        <begin position="46"/>
        <end position="87"/>
    </location>
</feature>
<organism evidence="2 3">
    <name type="scientific">Apiospora aurea</name>
    <dbReference type="NCBI Taxonomy" id="335848"/>
    <lineage>
        <taxon>Eukaryota</taxon>
        <taxon>Fungi</taxon>
        <taxon>Dikarya</taxon>
        <taxon>Ascomycota</taxon>
        <taxon>Pezizomycotina</taxon>
        <taxon>Sordariomycetes</taxon>
        <taxon>Xylariomycetidae</taxon>
        <taxon>Amphisphaeriales</taxon>
        <taxon>Apiosporaceae</taxon>
        <taxon>Apiospora</taxon>
    </lineage>
</organism>
<gene>
    <name evidence="2" type="ORF">PG986_006140</name>
</gene>
<sequence>MLNGRTCCTVAASQAPLPTCLPKQAKACWTWIEAEQLECRTLASKAPSMPATAGPFPPRNTSTPRPRPRPRPKLHQQPRDLPQPFVAGSLGPWKLHVLATTGVRCDKHAALDRRCALVLVVTLTSPAHEHFYDKYRRQQLLSHHPNNRRLE</sequence>
<feature type="compositionally biased region" description="Basic residues" evidence="1">
    <location>
        <begin position="66"/>
        <end position="76"/>
    </location>
</feature>
<evidence type="ECO:0000313" key="3">
    <source>
        <dbReference type="Proteomes" id="UP001391051"/>
    </source>
</evidence>